<reference evidence="3" key="1">
    <citation type="submission" date="2016-12" db="EMBL/GenBank/DDBJ databases">
        <authorList>
            <person name="Varghese N."/>
            <person name="Submissions S."/>
        </authorList>
    </citation>
    <scope>NUCLEOTIDE SEQUENCE [LARGE SCALE GENOMIC DNA]</scope>
    <source>
        <strain evidence="3">DSM 11544</strain>
    </source>
</reference>
<dbReference type="Proteomes" id="UP000184010">
    <property type="component" value="Unassembled WGS sequence"/>
</dbReference>
<keyword evidence="1" id="KW-0472">Membrane</keyword>
<gene>
    <name evidence="2" type="ORF">SAMN02745215_04398</name>
</gene>
<sequence>MFVVNGADYTILVIGAMGALVFLAIQFTLCFKAKHIAVKCIPIYLALLGGAYCLALWAGLLGSYSAGAISGNQLAAYIGGIVVGVTSLGIVIAWILYGVISRARNKREIR</sequence>
<dbReference type="AlphaFoldDB" id="A0A1M7UQU9"/>
<feature type="transmembrane region" description="Helical" evidence="1">
    <location>
        <begin position="12"/>
        <end position="31"/>
    </location>
</feature>
<evidence type="ECO:0000313" key="2">
    <source>
        <dbReference type="EMBL" id="SHN85257.1"/>
    </source>
</evidence>
<feature type="transmembrane region" description="Helical" evidence="1">
    <location>
        <begin position="43"/>
        <end position="62"/>
    </location>
</feature>
<evidence type="ECO:0000256" key="1">
    <source>
        <dbReference type="SAM" id="Phobius"/>
    </source>
</evidence>
<name>A0A1M7UQU9_9FIRM</name>
<organism evidence="2 3">
    <name type="scientific">Desulfitobacterium chlororespirans DSM 11544</name>
    <dbReference type="NCBI Taxonomy" id="1121395"/>
    <lineage>
        <taxon>Bacteria</taxon>
        <taxon>Bacillati</taxon>
        <taxon>Bacillota</taxon>
        <taxon>Clostridia</taxon>
        <taxon>Eubacteriales</taxon>
        <taxon>Desulfitobacteriaceae</taxon>
        <taxon>Desulfitobacterium</taxon>
    </lineage>
</organism>
<dbReference type="EMBL" id="FRDN01000015">
    <property type="protein sequence ID" value="SHN85257.1"/>
    <property type="molecule type" value="Genomic_DNA"/>
</dbReference>
<protein>
    <submittedName>
        <fullName evidence="2">Uncharacterized protein</fullName>
    </submittedName>
</protein>
<proteinExistence type="predicted"/>
<keyword evidence="1" id="KW-1133">Transmembrane helix</keyword>
<evidence type="ECO:0000313" key="3">
    <source>
        <dbReference type="Proteomes" id="UP000184010"/>
    </source>
</evidence>
<keyword evidence="3" id="KW-1185">Reference proteome</keyword>
<dbReference type="RefSeq" id="WP_072774571.1">
    <property type="nucleotide sequence ID" value="NZ_FRDN01000015.1"/>
</dbReference>
<keyword evidence="1" id="KW-0812">Transmembrane</keyword>
<feature type="transmembrane region" description="Helical" evidence="1">
    <location>
        <begin position="74"/>
        <end position="100"/>
    </location>
</feature>
<accession>A0A1M7UQU9</accession>
<dbReference type="STRING" id="1121395.SAMN02745215_04398"/>